<name>A0ABQ2JMV0_9SPHN</name>
<evidence type="ECO:0000313" key="2">
    <source>
        <dbReference type="EMBL" id="GGN48802.1"/>
    </source>
</evidence>
<sequence>MQRALRIVIPIHSLDPGGVERVALGLAMEWQRNGHEVKVVLGRSGSANLCSAPPLDYWQIPTGFPTASWETPWMVHCLFTYLLRHQCDVLFCPGNTYAVVGAAMKVLLGEHAPPMVLKVSNALERPDMAPIMRRGYESWLRLQGSLFDRLVSLSEPMQREICKTTLAPPKHVPVIANPVIPRKRLRNLARIERRPGSVWKTAYLAAGRLVPQKNFAMLLRAFAKAARPHDTLTIAGEGPERKALAQLAADLNLAERVVFTGYVPTIDALLAEADAFVLSSDYEGLPGVVVEALAAGLPVLATDCCVSMACLLDDGRTGLLVKRGNEAAFADGLVRIRQFQTDADRARHIAAGYEIEGAAQRYLDMMADVRRCHRRESDRQRNLQLLSPRATRHPLH</sequence>
<accession>A0ABQ2JMV0</accession>
<organism evidence="2 3">
    <name type="scientific">Novosphingobium indicum</name>
    <dbReference type="NCBI Taxonomy" id="462949"/>
    <lineage>
        <taxon>Bacteria</taxon>
        <taxon>Pseudomonadati</taxon>
        <taxon>Pseudomonadota</taxon>
        <taxon>Alphaproteobacteria</taxon>
        <taxon>Sphingomonadales</taxon>
        <taxon>Sphingomonadaceae</taxon>
        <taxon>Novosphingobium</taxon>
    </lineage>
</organism>
<proteinExistence type="predicted"/>
<dbReference type="EMBL" id="BMLK01000007">
    <property type="protein sequence ID" value="GGN48802.1"/>
    <property type="molecule type" value="Genomic_DNA"/>
</dbReference>
<comment type="caution">
    <text evidence="2">The sequence shown here is derived from an EMBL/GenBank/DDBJ whole genome shotgun (WGS) entry which is preliminary data.</text>
</comment>
<dbReference type="SUPFAM" id="SSF53756">
    <property type="entry name" value="UDP-Glycosyltransferase/glycogen phosphorylase"/>
    <property type="match status" value="1"/>
</dbReference>
<dbReference type="RefSeq" id="WP_188819408.1">
    <property type="nucleotide sequence ID" value="NZ_BMLK01000007.1"/>
</dbReference>
<dbReference type="Gene3D" id="3.40.50.2000">
    <property type="entry name" value="Glycogen Phosphorylase B"/>
    <property type="match status" value="2"/>
</dbReference>
<gene>
    <name evidence="2" type="ORF">GCM10011349_18800</name>
</gene>
<dbReference type="CDD" id="cd03811">
    <property type="entry name" value="GT4_GT28_WabH-like"/>
    <property type="match status" value="1"/>
</dbReference>
<dbReference type="Pfam" id="PF13439">
    <property type="entry name" value="Glyco_transf_4"/>
    <property type="match status" value="1"/>
</dbReference>
<dbReference type="Proteomes" id="UP000605099">
    <property type="component" value="Unassembled WGS sequence"/>
</dbReference>
<feature type="domain" description="Glycosyltransferase subfamily 4-like N-terminal" evidence="1">
    <location>
        <begin position="16"/>
        <end position="179"/>
    </location>
</feature>
<dbReference type="InterPro" id="IPR028098">
    <property type="entry name" value="Glyco_trans_4-like_N"/>
</dbReference>
<dbReference type="PANTHER" id="PTHR12526">
    <property type="entry name" value="GLYCOSYLTRANSFERASE"/>
    <property type="match status" value="1"/>
</dbReference>
<reference evidence="3" key="1">
    <citation type="journal article" date="2019" name="Int. J. Syst. Evol. Microbiol.">
        <title>The Global Catalogue of Microorganisms (GCM) 10K type strain sequencing project: providing services to taxonomists for standard genome sequencing and annotation.</title>
        <authorList>
            <consortium name="The Broad Institute Genomics Platform"/>
            <consortium name="The Broad Institute Genome Sequencing Center for Infectious Disease"/>
            <person name="Wu L."/>
            <person name="Ma J."/>
        </authorList>
    </citation>
    <scope>NUCLEOTIDE SEQUENCE [LARGE SCALE GENOMIC DNA]</scope>
    <source>
        <strain evidence="3">CGMCC 1.6784</strain>
    </source>
</reference>
<evidence type="ECO:0000259" key="1">
    <source>
        <dbReference type="Pfam" id="PF13439"/>
    </source>
</evidence>
<dbReference type="Pfam" id="PF13692">
    <property type="entry name" value="Glyco_trans_1_4"/>
    <property type="match status" value="1"/>
</dbReference>
<keyword evidence="3" id="KW-1185">Reference proteome</keyword>
<keyword evidence="2" id="KW-0808">Transferase</keyword>
<protein>
    <submittedName>
        <fullName evidence="2">Glycosyl transferase</fullName>
    </submittedName>
</protein>
<evidence type="ECO:0000313" key="3">
    <source>
        <dbReference type="Proteomes" id="UP000605099"/>
    </source>
</evidence>
<dbReference type="GO" id="GO:0016740">
    <property type="term" value="F:transferase activity"/>
    <property type="evidence" value="ECO:0007669"/>
    <property type="project" value="UniProtKB-KW"/>
</dbReference>